<accession>A0A174EM01</accession>
<dbReference type="GeneID" id="303115703"/>
<evidence type="ECO:0000313" key="1">
    <source>
        <dbReference type="EMBL" id="CUO38631.1"/>
    </source>
</evidence>
<sequence length="68" mass="7755">MNGIRPTVGIEFDDKYTNAKNKLLDFIKALDELDDIQKAKLAQEFITSYSMAISFEQFVSYMKNGGIK</sequence>
<gene>
    <name evidence="1" type="ORF">ERS852456_02415</name>
</gene>
<evidence type="ECO:0000313" key="2">
    <source>
        <dbReference type="Proteomes" id="UP000095787"/>
    </source>
</evidence>
<protein>
    <submittedName>
        <fullName evidence="1">Uncharacterized protein</fullName>
    </submittedName>
</protein>
<reference evidence="1 2" key="1">
    <citation type="submission" date="2015-09" db="EMBL/GenBank/DDBJ databases">
        <authorList>
            <consortium name="Pathogen Informatics"/>
        </authorList>
    </citation>
    <scope>NUCLEOTIDE SEQUENCE [LARGE SCALE GENOMIC DNA]</scope>
    <source>
        <strain evidence="1 2">2789STDY5834841</strain>
    </source>
</reference>
<dbReference type="EMBL" id="CYZO01000040">
    <property type="protein sequence ID" value="CUO38631.1"/>
    <property type="molecule type" value="Genomic_DNA"/>
</dbReference>
<dbReference type="AlphaFoldDB" id="A0A174EM01"/>
<organism evidence="1 2">
    <name type="scientific">[Ruminococcus] torques</name>
    <dbReference type="NCBI Taxonomy" id="33039"/>
    <lineage>
        <taxon>Bacteria</taxon>
        <taxon>Bacillati</taxon>
        <taxon>Bacillota</taxon>
        <taxon>Clostridia</taxon>
        <taxon>Lachnospirales</taxon>
        <taxon>Lachnospiraceae</taxon>
        <taxon>Mediterraneibacter</taxon>
    </lineage>
</organism>
<dbReference type="RefSeq" id="WP_009243564.1">
    <property type="nucleotide sequence ID" value="NZ_AP028249.1"/>
</dbReference>
<proteinExistence type="predicted"/>
<name>A0A174EM01_9FIRM</name>
<dbReference type="Proteomes" id="UP000095787">
    <property type="component" value="Unassembled WGS sequence"/>
</dbReference>